<sequence>MVEMTSVFRGVLDLTYNDESPAHLQRNYQMSTASTNSLISPIIPAFEHVPPLQSGDRLTRDEFERRYRAMPRNTKAELVEGIVYIMTPPVSADGHGVPHFEFITWLGAYRWSTPGTQGGDNASVRLDAKNEPQPDVYLRVLPSHGGQSRTSDDKFIEGAPELVTEIAASSVSYDLHEKLEVYRRNGVQEYIVWRTWERAIDWFKLVDGKFVRQMPGADGILRSAAFPGLWLEVNAMLNGDQARVESVLRQGLASPEHQLFVQRLADQAREK</sequence>
<evidence type="ECO:0000259" key="1">
    <source>
        <dbReference type="Pfam" id="PF05685"/>
    </source>
</evidence>
<keyword evidence="3" id="KW-1185">Reference proteome</keyword>
<dbReference type="InterPro" id="IPR012296">
    <property type="entry name" value="Nuclease_put_TT1808"/>
</dbReference>
<dbReference type="PANTHER" id="PTHR35400">
    <property type="entry name" value="SLR1083 PROTEIN"/>
    <property type="match status" value="1"/>
</dbReference>
<name>A0A517YBV9_9BACT</name>
<dbReference type="Proteomes" id="UP000315017">
    <property type="component" value="Chromosome"/>
</dbReference>
<dbReference type="SUPFAM" id="SSF52980">
    <property type="entry name" value="Restriction endonuclease-like"/>
    <property type="match status" value="1"/>
</dbReference>
<feature type="domain" description="Putative restriction endonuclease" evidence="1">
    <location>
        <begin position="61"/>
        <end position="233"/>
    </location>
</feature>
<dbReference type="Gene3D" id="3.90.1570.10">
    <property type="entry name" value="tt1808, chain A"/>
    <property type="match status" value="1"/>
</dbReference>
<dbReference type="Pfam" id="PF05685">
    <property type="entry name" value="Uma2"/>
    <property type="match status" value="1"/>
</dbReference>
<reference evidence="2 3" key="1">
    <citation type="submission" date="2019-02" db="EMBL/GenBank/DDBJ databases">
        <title>Deep-cultivation of Planctomycetes and their phenomic and genomic characterization uncovers novel biology.</title>
        <authorList>
            <person name="Wiegand S."/>
            <person name="Jogler M."/>
            <person name="Boedeker C."/>
            <person name="Pinto D."/>
            <person name="Vollmers J."/>
            <person name="Rivas-Marin E."/>
            <person name="Kohn T."/>
            <person name="Peeters S.H."/>
            <person name="Heuer A."/>
            <person name="Rast P."/>
            <person name="Oberbeckmann S."/>
            <person name="Bunk B."/>
            <person name="Jeske O."/>
            <person name="Meyerdierks A."/>
            <person name="Storesund J.E."/>
            <person name="Kallscheuer N."/>
            <person name="Luecker S."/>
            <person name="Lage O.M."/>
            <person name="Pohl T."/>
            <person name="Merkel B.J."/>
            <person name="Hornburger P."/>
            <person name="Mueller R.-W."/>
            <person name="Bruemmer F."/>
            <person name="Labrenz M."/>
            <person name="Spormann A.M."/>
            <person name="Op den Camp H."/>
            <person name="Overmann J."/>
            <person name="Amann R."/>
            <person name="Jetten M.S.M."/>
            <person name="Mascher T."/>
            <person name="Medema M.H."/>
            <person name="Devos D.P."/>
            <person name="Kaster A.-K."/>
            <person name="Ovreas L."/>
            <person name="Rohde M."/>
            <person name="Galperin M.Y."/>
            <person name="Jogler C."/>
        </authorList>
    </citation>
    <scope>NUCLEOTIDE SEQUENCE [LARGE SCALE GENOMIC DNA]</scope>
    <source>
        <strain evidence="2 3">ETA_A8</strain>
    </source>
</reference>
<evidence type="ECO:0000313" key="2">
    <source>
        <dbReference type="EMBL" id="QDU27659.1"/>
    </source>
</evidence>
<organism evidence="2 3">
    <name type="scientific">Anatilimnocola aggregata</name>
    <dbReference type="NCBI Taxonomy" id="2528021"/>
    <lineage>
        <taxon>Bacteria</taxon>
        <taxon>Pseudomonadati</taxon>
        <taxon>Planctomycetota</taxon>
        <taxon>Planctomycetia</taxon>
        <taxon>Pirellulales</taxon>
        <taxon>Pirellulaceae</taxon>
        <taxon>Anatilimnocola</taxon>
    </lineage>
</organism>
<dbReference type="InterPro" id="IPR008538">
    <property type="entry name" value="Uma2"/>
</dbReference>
<accession>A0A517YBV9</accession>
<dbReference type="PANTHER" id="PTHR35400:SF3">
    <property type="entry name" value="SLL1072 PROTEIN"/>
    <property type="match status" value="1"/>
</dbReference>
<dbReference type="KEGG" id="aagg:ETAA8_27480"/>
<dbReference type="CDD" id="cd06260">
    <property type="entry name" value="DUF820-like"/>
    <property type="match status" value="1"/>
</dbReference>
<proteinExistence type="predicted"/>
<dbReference type="EMBL" id="CP036274">
    <property type="protein sequence ID" value="QDU27659.1"/>
    <property type="molecule type" value="Genomic_DNA"/>
</dbReference>
<protein>
    <recommendedName>
        <fullName evidence="1">Putative restriction endonuclease domain-containing protein</fullName>
    </recommendedName>
</protein>
<dbReference type="AlphaFoldDB" id="A0A517YBV9"/>
<gene>
    <name evidence="2" type="ORF">ETAA8_27480</name>
</gene>
<evidence type="ECO:0000313" key="3">
    <source>
        <dbReference type="Proteomes" id="UP000315017"/>
    </source>
</evidence>
<dbReference type="InterPro" id="IPR011335">
    <property type="entry name" value="Restrct_endonuc-II-like"/>
</dbReference>